<dbReference type="STRING" id="47884.SAMN04490203_1357"/>
<dbReference type="PATRIC" id="fig|47884.3.peg.3404"/>
<reference evidence="4 6" key="2">
    <citation type="submission" date="2016-10" db="EMBL/GenBank/DDBJ databases">
        <authorList>
            <person name="Varghese N."/>
            <person name="Submissions S."/>
        </authorList>
    </citation>
    <scope>NUCLEOTIDE SEQUENCE [LARGE SCALE GENOMIC DNA]</scope>
    <source>
        <strain evidence="4 6">BS3652</strain>
    </source>
</reference>
<keyword evidence="2" id="KW-0732">Signal</keyword>
<evidence type="ECO:0000256" key="1">
    <source>
        <dbReference type="SAM" id="MobiDB-lite"/>
    </source>
</evidence>
<evidence type="ECO:0000313" key="3">
    <source>
        <dbReference type="EMBL" id="KMM83723.1"/>
    </source>
</evidence>
<name>A0A0J6GN02_PSETA</name>
<accession>A0A0J6GN02</accession>
<keyword evidence="3" id="KW-0648">Protein biosynthesis</keyword>
<comment type="caution">
    <text evidence="3">The sequence shown here is derived from an EMBL/GenBank/DDBJ whole genome shotgun (WGS) entry which is preliminary data.</text>
</comment>
<dbReference type="Proteomes" id="UP000183155">
    <property type="component" value="Unassembled WGS sequence"/>
</dbReference>
<dbReference type="AlphaFoldDB" id="A0A0J6GN02"/>
<gene>
    <name evidence="4" type="ORF">SAMN04490203_1357</name>
    <name evidence="3" type="ORF">TU78_14680</name>
</gene>
<organism evidence="3 5">
    <name type="scientific">Pseudomonas taetrolens</name>
    <dbReference type="NCBI Taxonomy" id="47884"/>
    <lineage>
        <taxon>Bacteria</taxon>
        <taxon>Pseudomonadati</taxon>
        <taxon>Pseudomonadota</taxon>
        <taxon>Gammaproteobacteria</taxon>
        <taxon>Pseudomonadales</taxon>
        <taxon>Pseudomonadaceae</taxon>
        <taxon>Pseudomonas</taxon>
    </lineage>
</organism>
<dbReference type="EMBL" id="FNRS01000001">
    <property type="protein sequence ID" value="SEB87686.1"/>
    <property type="molecule type" value="Genomic_DNA"/>
</dbReference>
<proteinExistence type="predicted"/>
<keyword evidence="6" id="KW-1185">Reference proteome</keyword>
<feature type="chain" id="PRO_5005272577" evidence="2">
    <location>
        <begin position="23"/>
        <end position="157"/>
    </location>
</feature>
<protein>
    <submittedName>
        <fullName evidence="3">Translation initiation factor 2</fullName>
    </submittedName>
</protein>
<sequence length="157" mass="16928">MKATYCAGLILVGVLTALGAGAAAASQTPSVTTARAHTACATEKKAAASPNKVPAKQRAPISSKSRSAREIAKKRLPSPRLDLSLPPEMVRQLQPLGAVTQPKRKRLLPNMFGEKPQAESPFQLNGRLINNEMNLQLRNEGRDKEIDGAALDFEFKQ</sequence>
<reference evidence="3 5" key="1">
    <citation type="submission" date="2015-02" db="EMBL/GenBank/DDBJ databases">
        <title>Pseudomonas helleri sp. nov. and Pseudomonas weihenstephanensis sp. nov., isolated from raw cows milk.</title>
        <authorList>
            <person name="von Neubeck M."/>
            <person name="Huptas C."/>
            <person name="Wenning M."/>
            <person name="Scherer S."/>
        </authorList>
    </citation>
    <scope>NUCLEOTIDE SEQUENCE [LARGE SCALE GENOMIC DNA]</scope>
    <source>
        <strain evidence="3 5">DSM 21104</strain>
    </source>
</reference>
<dbReference type="EMBL" id="JYLA01000006">
    <property type="protein sequence ID" value="KMM83723.1"/>
    <property type="molecule type" value="Genomic_DNA"/>
</dbReference>
<dbReference type="GO" id="GO:0003743">
    <property type="term" value="F:translation initiation factor activity"/>
    <property type="evidence" value="ECO:0007669"/>
    <property type="project" value="UniProtKB-KW"/>
</dbReference>
<keyword evidence="3" id="KW-0396">Initiation factor</keyword>
<dbReference type="RefSeq" id="WP_048382274.1">
    <property type="nucleotide sequence ID" value="NZ_FNRS01000001.1"/>
</dbReference>
<dbReference type="Proteomes" id="UP000036395">
    <property type="component" value="Unassembled WGS sequence"/>
</dbReference>
<feature type="signal peptide" evidence="2">
    <location>
        <begin position="1"/>
        <end position="22"/>
    </location>
</feature>
<feature type="region of interest" description="Disordered" evidence="1">
    <location>
        <begin position="42"/>
        <end position="86"/>
    </location>
</feature>
<evidence type="ECO:0000256" key="2">
    <source>
        <dbReference type="SAM" id="SignalP"/>
    </source>
</evidence>
<evidence type="ECO:0000313" key="4">
    <source>
        <dbReference type="EMBL" id="SEB87686.1"/>
    </source>
</evidence>
<evidence type="ECO:0000313" key="5">
    <source>
        <dbReference type="Proteomes" id="UP000036395"/>
    </source>
</evidence>
<evidence type="ECO:0000313" key="6">
    <source>
        <dbReference type="Proteomes" id="UP000183155"/>
    </source>
</evidence>